<dbReference type="Proteomes" id="UP001652628">
    <property type="component" value="Chromosome 2"/>
</dbReference>
<name>A0ABM4TX33_DROSZ</name>
<dbReference type="Pfam" id="PF12259">
    <property type="entry name" value="Baculo_F"/>
    <property type="match status" value="1"/>
</dbReference>
<protein>
    <submittedName>
        <fullName evidence="2">Uncharacterized protein</fullName>
    </submittedName>
</protein>
<gene>
    <name evidence="2" type="primary">LOC139354178</name>
</gene>
<dbReference type="InterPro" id="IPR022048">
    <property type="entry name" value="Envelope_fusion-like"/>
</dbReference>
<proteinExistence type="predicted"/>
<accession>A0ABM4TX33</accession>
<sequence>MEAHVTDLENSIRTGNMAQVSSEPTLIAGHIKRTQTAVINIVTGQKRGIVSPALISVMVSEVLELDDTLIFHTKIPLVDEEEYDVYHLTPIPVVMQHQIIAKKTETKYLTISDHRDRHFALTMEVLMQCTKMSKGPVMCNVKQTTLGPANEQLQCALAAIQAEQKTICRP</sequence>
<dbReference type="RefSeq" id="XP_070854533.1">
    <property type="nucleotide sequence ID" value="XM_070998432.1"/>
</dbReference>
<reference evidence="2" key="2">
    <citation type="submission" date="2025-08" db="UniProtKB">
        <authorList>
            <consortium name="RefSeq"/>
        </authorList>
    </citation>
    <scope>IDENTIFICATION</scope>
</reference>
<dbReference type="GeneID" id="139354178"/>
<keyword evidence="1" id="KW-1185">Reference proteome</keyword>
<evidence type="ECO:0000313" key="1">
    <source>
        <dbReference type="Proteomes" id="UP001652628"/>
    </source>
</evidence>
<reference evidence="1" key="1">
    <citation type="submission" date="2025-05" db="UniProtKB">
        <authorList>
            <consortium name="RefSeq"/>
        </authorList>
    </citation>
    <scope>NUCLEOTIDE SEQUENCE [LARGE SCALE GENOMIC DNA]</scope>
</reference>
<organism evidence="1 2">
    <name type="scientific">Drosophila suzukii</name>
    <name type="common">Spotted-wing drosophila fruit fly</name>
    <dbReference type="NCBI Taxonomy" id="28584"/>
    <lineage>
        <taxon>Eukaryota</taxon>
        <taxon>Metazoa</taxon>
        <taxon>Ecdysozoa</taxon>
        <taxon>Arthropoda</taxon>
        <taxon>Hexapoda</taxon>
        <taxon>Insecta</taxon>
        <taxon>Pterygota</taxon>
        <taxon>Neoptera</taxon>
        <taxon>Endopterygota</taxon>
        <taxon>Diptera</taxon>
        <taxon>Brachycera</taxon>
        <taxon>Muscomorpha</taxon>
        <taxon>Ephydroidea</taxon>
        <taxon>Drosophilidae</taxon>
        <taxon>Drosophila</taxon>
        <taxon>Sophophora</taxon>
    </lineage>
</organism>
<evidence type="ECO:0000313" key="2">
    <source>
        <dbReference type="RefSeq" id="XP_070854533.1"/>
    </source>
</evidence>